<evidence type="ECO:0000313" key="2">
    <source>
        <dbReference type="Proteomes" id="UP000646749"/>
    </source>
</evidence>
<evidence type="ECO:0008006" key="3">
    <source>
        <dbReference type="Google" id="ProtNLM"/>
    </source>
</evidence>
<dbReference type="Proteomes" id="UP000646749">
    <property type="component" value="Unassembled WGS sequence"/>
</dbReference>
<dbReference type="EMBL" id="BONW01000002">
    <property type="protein sequence ID" value="GIG85783.1"/>
    <property type="molecule type" value="Genomic_DNA"/>
</dbReference>
<sequence>MLVPAARRASTALRRLPLDMPAVLVRRTAVLPESHLQLGRPTRTTTARALADAAGWARSDDEARSILAAGCQQRRTTAGEIRAVAAELPKLCRRPLILRTLDDVEGGAQALSELDFVALCRRFRLPAPDLQQHRVDTSGRRRYLDAYWRRWRLHVEVDGAHHMDVRHWAADLRRQNEIWIAGDRILRFPAFLVRSRPAEVAGQVRAGLEAAGWRADA</sequence>
<comment type="caution">
    <text evidence="1">The sequence shown here is derived from an EMBL/GenBank/DDBJ whole genome shotgun (WGS) entry which is preliminary data.</text>
</comment>
<keyword evidence="2" id="KW-1185">Reference proteome</keyword>
<accession>A0ABQ4DTK6</accession>
<name>A0ABQ4DTK6_9ACTN</name>
<gene>
    <name evidence="1" type="ORF">Pen02_07190</name>
</gene>
<proteinExistence type="predicted"/>
<evidence type="ECO:0000313" key="1">
    <source>
        <dbReference type="EMBL" id="GIG85783.1"/>
    </source>
</evidence>
<reference evidence="1 2" key="1">
    <citation type="submission" date="2021-01" db="EMBL/GenBank/DDBJ databases">
        <title>Whole genome shotgun sequence of Plantactinospora endophytica NBRC 110450.</title>
        <authorList>
            <person name="Komaki H."/>
            <person name="Tamura T."/>
        </authorList>
    </citation>
    <scope>NUCLEOTIDE SEQUENCE [LARGE SCALE GENOMIC DNA]</scope>
    <source>
        <strain evidence="1 2">NBRC 110450</strain>
    </source>
</reference>
<organism evidence="1 2">
    <name type="scientific">Plantactinospora endophytica</name>
    <dbReference type="NCBI Taxonomy" id="673535"/>
    <lineage>
        <taxon>Bacteria</taxon>
        <taxon>Bacillati</taxon>
        <taxon>Actinomycetota</taxon>
        <taxon>Actinomycetes</taxon>
        <taxon>Micromonosporales</taxon>
        <taxon>Micromonosporaceae</taxon>
        <taxon>Plantactinospora</taxon>
    </lineage>
</organism>
<protein>
    <recommendedName>
        <fullName evidence="3">DUF559 domain-containing protein</fullName>
    </recommendedName>
</protein>